<dbReference type="SUPFAM" id="SSF51306">
    <property type="entry name" value="LexA/Signal peptidase"/>
    <property type="match status" value="1"/>
</dbReference>
<evidence type="ECO:0000259" key="1">
    <source>
        <dbReference type="Pfam" id="PF10502"/>
    </source>
</evidence>
<evidence type="ECO:0000313" key="2">
    <source>
        <dbReference type="EMBL" id="ACK79065.1"/>
    </source>
</evidence>
<dbReference type="eggNOG" id="COG0681">
    <property type="taxonomic scope" value="Bacteria"/>
</dbReference>
<keyword evidence="3" id="KW-1185">Reference proteome</keyword>
<dbReference type="KEGG" id="afr:AFE_1091"/>
<dbReference type="GO" id="GO:0006465">
    <property type="term" value="P:signal peptide processing"/>
    <property type="evidence" value="ECO:0007669"/>
    <property type="project" value="InterPro"/>
</dbReference>
<dbReference type="PaxDb" id="243159-AFE_1091"/>
<dbReference type="Proteomes" id="UP000001362">
    <property type="component" value="Chromosome"/>
</dbReference>
<dbReference type="RefSeq" id="WP_012606801.1">
    <property type="nucleotide sequence ID" value="NC_011761.1"/>
</dbReference>
<dbReference type="InterPro" id="IPR019533">
    <property type="entry name" value="Peptidase_S26"/>
</dbReference>
<sequence length="184" mass="20821">MATQASPHPANVHKLSRKAKVGIGVWALLIFGAFAQTVRSDIPMHYGISIDPQYESCLPWSNFLVHYEQPKTLHVGELVLFHYHKEDVITKGDKRILVVKYVAALPGGTIRIQKDGSVWIDGKYWGKRWLIPWAQMKHLKILKPGTYTVQKGHVLMMGTTSGSYDGRYWGTVPDQNILGRAWVL</sequence>
<dbReference type="STRING" id="243159.AFE_1091"/>
<dbReference type="AlphaFoldDB" id="B7J839"/>
<feature type="domain" description="Peptidase S26" evidence="1">
    <location>
        <begin position="63"/>
        <end position="181"/>
    </location>
</feature>
<accession>B7J839</accession>
<evidence type="ECO:0000313" key="3">
    <source>
        <dbReference type="Proteomes" id="UP000001362"/>
    </source>
</evidence>
<dbReference type="GO" id="GO:0004252">
    <property type="term" value="F:serine-type endopeptidase activity"/>
    <property type="evidence" value="ECO:0007669"/>
    <property type="project" value="InterPro"/>
</dbReference>
<reference evidence="2 3" key="1">
    <citation type="journal article" date="2008" name="BMC Genomics">
        <title>Acidithiobacillus ferrooxidans metabolism: from genome sequence to industrial applications.</title>
        <authorList>
            <person name="Valdes J."/>
            <person name="Pedroso I."/>
            <person name="Quatrini R."/>
            <person name="Dodson R.J."/>
            <person name="Tettelin H."/>
            <person name="Blake R.II."/>
            <person name="Eisen J.A."/>
            <person name="Holmes D.S."/>
        </authorList>
    </citation>
    <scope>NUCLEOTIDE SEQUENCE [LARGE SCALE GENOMIC DNA]</scope>
    <source>
        <strain evidence="3">ATCC 23270 / DSM 14882 / CIP 104768 / NCIMB 8455</strain>
    </source>
</reference>
<dbReference type="Pfam" id="PF10502">
    <property type="entry name" value="Peptidase_S26"/>
    <property type="match status" value="1"/>
</dbReference>
<dbReference type="InterPro" id="IPR036286">
    <property type="entry name" value="LexA/Signal_pep-like_sf"/>
</dbReference>
<proteinExistence type="predicted"/>
<dbReference type="HOGENOM" id="CLU_104604_1_1_6"/>
<gene>
    <name evidence="2" type="ordered locus">AFE_1091</name>
</gene>
<name>B7J839_ACIF2</name>
<dbReference type="GeneID" id="65280386"/>
<protein>
    <submittedName>
        <fullName evidence="2">Conjugation signal peptidase TraF, putative</fullName>
    </submittedName>
</protein>
<dbReference type="EMBL" id="CP001219">
    <property type="protein sequence ID" value="ACK79065.1"/>
    <property type="molecule type" value="Genomic_DNA"/>
</dbReference>
<organism evidence="2 3">
    <name type="scientific">Acidithiobacillus ferrooxidans (strain ATCC 23270 / DSM 14882 / CIP 104768 / NCIMB 8455)</name>
    <name type="common">Ferrobacillus ferrooxidans (strain ATCC 23270)</name>
    <dbReference type="NCBI Taxonomy" id="243159"/>
    <lineage>
        <taxon>Bacteria</taxon>
        <taxon>Pseudomonadati</taxon>
        <taxon>Pseudomonadota</taxon>
        <taxon>Acidithiobacillia</taxon>
        <taxon>Acidithiobacillales</taxon>
        <taxon>Acidithiobacillaceae</taxon>
        <taxon>Acidithiobacillus</taxon>
    </lineage>
</organism>
<dbReference type="Gene3D" id="2.10.109.10">
    <property type="entry name" value="Umud Fragment, subunit A"/>
    <property type="match status" value="1"/>
</dbReference>